<feature type="region of interest" description="Disordered" evidence="1">
    <location>
        <begin position="44"/>
        <end position="78"/>
    </location>
</feature>
<reference evidence="2 3" key="1">
    <citation type="submission" date="2024-03" db="EMBL/GenBank/DDBJ databases">
        <title>The Acrasis kona genome and developmental transcriptomes reveal deep origins of eukaryotic multicellular pathways.</title>
        <authorList>
            <person name="Sheikh S."/>
            <person name="Fu C.-J."/>
            <person name="Brown M.W."/>
            <person name="Baldauf S.L."/>
        </authorList>
    </citation>
    <scope>NUCLEOTIDE SEQUENCE [LARGE SCALE GENOMIC DNA]</scope>
    <source>
        <strain evidence="2 3">ATCC MYA-3509</strain>
    </source>
</reference>
<keyword evidence="3" id="KW-1185">Reference proteome</keyword>
<dbReference type="Proteomes" id="UP001431209">
    <property type="component" value="Unassembled WGS sequence"/>
</dbReference>
<comment type="caution">
    <text evidence="2">The sequence shown here is derived from an EMBL/GenBank/DDBJ whole genome shotgun (WGS) entry which is preliminary data.</text>
</comment>
<proteinExistence type="predicted"/>
<evidence type="ECO:0000256" key="1">
    <source>
        <dbReference type="SAM" id="MobiDB-lite"/>
    </source>
</evidence>
<evidence type="ECO:0000313" key="3">
    <source>
        <dbReference type="Proteomes" id="UP001431209"/>
    </source>
</evidence>
<evidence type="ECO:0000313" key="2">
    <source>
        <dbReference type="EMBL" id="KAL0484513.1"/>
    </source>
</evidence>
<accession>A0AAW2Z5K1</accession>
<protein>
    <submittedName>
        <fullName evidence="2">P25-alpha</fullName>
    </submittedName>
</protein>
<dbReference type="AlphaFoldDB" id="A0AAW2Z5K1"/>
<feature type="compositionally biased region" description="Polar residues" evidence="1">
    <location>
        <begin position="44"/>
        <end position="54"/>
    </location>
</feature>
<organism evidence="2 3">
    <name type="scientific">Acrasis kona</name>
    <dbReference type="NCBI Taxonomy" id="1008807"/>
    <lineage>
        <taxon>Eukaryota</taxon>
        <taxon>Discoba</taxon>
        <taxon>Heterolobosea</taxon>
        <taxon>Tetramitia</taxon>
        <taxon>Eutetramitia</taxon>
        <taxon>Acrasidae</taxon>
        <taxon>Acrasis</taxon>
    </lineage>
</organism>
<gene>
    <name evidence="2" type="ORF">AKO1_005087</name>
</gene>
<sequence length="129" mass="14087">MTKQSIFDRLSDRSTFTGVYKNRGGINDLDNGGNVHDLSQITRSKMHGTSTSMRTGKGIPTVIDAQPVKKPRPSTSSKDIFERLSDRSTFTGVYKNKGGINDLDNGGNVHDLSQITRSKLHGASTAMKM</sequence>
<name>A0AAW2Z5K1_9EUKA</name>
<dbReference type="EMBL" id="JAOPGA020001052">
    <property type="protein sequence ID" value="KAL0484513.1"/>
    <property type="molecule type" value="Genomic_DNA"/>
</dbReference>